<dbReference type="RefSeq" id="WP_013566728.1">
    <property type="nucleotide sequence ID" value="NC_014963.1"/>
</dbReference>
<gene>
    <name evidence="16" type="ordered locus">AciPR4_0156</name>
</gene>
<comment type="similarity">
    <text evidence="4">Belongs to the Nth/MutY family.</text>
</comment>
<feature type="domain" description="HhH-GPD" evidence="15">
    <location>
        <begin position="55"/>
        <end position="205"/>
    </location>
</feature>
<name>E8UZ50_TERSS</name>
<dbReference type="InterPro" id="IPR011257">
    <property type="entry name" value="DNA_glycosylase"/>
</dbReference>
<dbReference type="InterPro" id="IPR023170">
    <property type="entry name" value="HhH_base_excis_C"/>
</dbReference>
<evidence type="ECO:0000256" key="11">
    <source>
        <dbReference type="ARBA" id="ARBA00023004"/>
    </source>
</evidence>
<keyword evidence="13" id="KW-0234">DNA repair</keyword>
<evidence type="ECO:0000256" key="7">
    <source>
        <dbReference type="ARBA" id="ARBA00022485"/>
    </source>
</evidence>
<dbReference type="Gene3D" id="1.10.1670.10">
    <property type="entry name" value="Helix-hairpin-Helix base-excision DNA repair enzymes (C-terminal)"/>
    <property type="match status" value="1"/>
</dbReference>
<dbReference type="PANTHER" id="PTHR42944">
    <property type="entry name" value="ADENINE DNA GLYCOSYLASE"/>
    <property type="match status" value="1"/>
</dbReference>
<evidence type="ECO:0000256" key="1">
    <source>
        <dbReference type="ARBA" id="ARBA00000843"/>
    </source>
</evidence>
<reference evidence="16 17" key="1">
    <citation type="journal article" date="2012" name="Stand. Genomic Sci.">
        <title>Complete genome sequence of Terriglobus saanensis type strain SP1PR4(T), an Acidobacteria from tundra soil.</title>
        <authorList>
            <person name="Rawat S.R."/>
            <person name="Mannisto M.K."/>
            <person name="Starovoytov V."/>
            <person name="Goodwin L."/>
            <person name="Nolan M."/>
            <person name="Hauser L."/>
            <person name="Land M."/>
            <person name="Davenport K.W."/>
            <person name="Woyke T."/>
            <person name="Haggblom M.M."/>
        </authorList>
    </citation>
    <scope>NUCLEOTIDE SEQUENCE</scope>
    <source>
        <strain evidence="17">ATCC BAA-1853 / DSM 23119 / SP1PR4</strain>
    </source>
</reference>
<dbReference type="InterPro" id="IPR044298">
    <property type="entry name" value="MIG/MutY"/>
</dbReference>
<dbReference type="GO" id="GO:0006298">
    <property type="term" value="P:mismatch repair"/>
    <property type="evidence" value="ECO:0007669"/>
    <property type="project" value="TreeGrafter"/>
</dbReference>
<dbReference type="STRING" id="401053.AciPR4_0156"/>
<comment type="function">
    <text evidence="3">Adenine glycosylase active on G-A mispairs. MutY also corrects error-prone DNA synthesis past GO lesions which are due to the oxidatively damaged form of guanine: 7,8-dihydro-8-oxoguanine (8-oxo-dGTP).</text>
</comment>
<dbReference type="OrthoDB" id="9802365at2"/>
<proteinExistence type="inferred from homology"/>
<keyword evidence="9" id="KW-0227">DNA damage</keyword>
<dbReference type="SUPFAM" id="SSF48150">
    <property type="entry name" value="DNA-glycosylase"/>
    <property type="match status" value="1"/>
</dbReference>
<keyword evidence="12" id="KW-0411">Iron-sulfur</keyword>
<sequence length="356" mass="40246">MCAKRDRQEVAVPQLSVEEIILFRRKLSAWYRRHARVLPWRTTVEPYSTWLSEIMLQQTRVNAVIDHFNRFLKDFPTMLALALADEDAVLAAWSGLGYYRRARMLHRAAKFVVEEHEGELPSTAAELRRLPGIGEYTSSAIASIAFGECIAVVDGNVERVLLRIAGRPEDKSAAGRALITQQAQALVPARKPGDHNQAMMELGATVCLPRGPLCVVCPVYELCQTRGEHVTAPRKKLLSRLIRYGLVLRMRRGEQQVLLCRRAKTESLMPNMYELAPLEDAPEGEEPTLRLRHSITSTNYYVEVFTFPSETFSGDGLTWMRTSALHRLPLTGLARKILERTNVMPPALNLLEKESK</sequence>
<dbReference type="InterPro" id="IPR003265">
    <property type="entry name" value="HhH-GPD_domain"/>
</dbReference>
<dbReference type="GO" id="GO:0051539">
    <property type="term" value="F:4 iron, 4 sulfur cluster binding"/>
    <property type="evidence" value="ECO:0007669"/>
    <property type="project" value="UniProtKB-KW"/>
</dbReference>
<evidence type="ECO:0000256" key="10">
    <source>
        <dbReference type="ARBA" id="ARBA00022801"/>
    </source>
</evidence>
<keyword evidence="8" id="KW-0479">Metal-binding</keyword>
<evidence type="ECO:0000256" key="14">
    <source>
        <dbReference type="ARBA" id="ARBA00023295"/>
    </source>
</evidence>
<comment type="cofactor">
    <cofactor evidence="2">
        <name>[4Fe-4S] cluster</name>
        <dbReference type="ChEBI" id="CHEBI:49883"/>
    </cofactor>
</comment>
<dbReference type="GO" id="GO:0006284">
    <property type="term" value="P:base-excision repair"/>
    <property type="evidence" value="ECO:0007669"/>
    <property type="project" value="InterPro"/>
</dbReference>
<dbReference type="GO" id="GO:0035485">
    <property type="term" value="F:adenine/guanine mispair binding"/>
    <property type="evidence" value="ECO:0007669"/>
    <property type="project" value="TreeGrafter"/>
</dbReference>
<organism evidence="16 17">
    <name type="scientific">Terriglobus saanensis (strain ATCC BAA-1853 / DSM 23119 / SP1PR4)</name>
    <dbReference type="NCBI Taxonomy" id="401053"/>
    <lineage>
        <taxon>Bacteria</taxon>
        <taxon>Pseudomonadati</taxon>
        <taxon>Acidobacteriota</taxon>
        <taxon>Terriglobia</taxon>
        <taxon>Terriglobales</taxon>
        <taxon>Acidobacteriaceae</taxon>
        <taxon>Terriglobus</taxon>
    </lineage>
</organism>
<dbReference type="eggNOG" id="COG1194">
    <property type="taxonomic scope" value="Bacteria"/>
</dbReference>
<evidence type="ECO:0000313" key="16">
    <source>
        <dbReference type="EMBL" id="ADV80995.1"/>
    </source>
</evidence>
<evidence type="ECO:0000256" key="2">
    <source>
        <dbReference type="ARBA" id="ARBA00001966"/>
    </source>
</evidence>
<dbReference type="GO" id="GO:0032357">
    <property type="term" value="F:oxidized purine DNA binding"/>
    <property type="evidence" value="ECO:0007669"/>
    <property type="project" value="TreeGrafter"/>
</dbReference>
<dbReference type="Pfam" id="PF00730">
    <property type="entry name" value="HhH-GPD"/>
    <property type="match status" value="1"/>
</dbReference>
<dbReference type="HOGENOM" id="CLU_012862_0_2_0"/>
<dbReference type="Gene3D" id="1.10.340.30">
    <property type="entry name" value="Hypothetical protein, domain 2"/>
    <property type="match status" value="1"/>
</dbReference>
<keyword evidence="7" id="KW-0004">4Fe-4S</keyword>
<evidence type="ECO:0000256" key="6">
    <source>
        <dbReference type="ARBA" id="ARBA00022023"/>
    </source>
</evidence>
<dbReference type="InterPro" id="IPR015797">
    <property type="entry name" value="NUDIX_hydrolase-like_dom_sf"/>
</dbReference>
<dbReference type="SUPFAM" id="SSF55811">
    <property type="entry name" value="Nudix"/>
    <property type="match status" value="1"/>
</dbReference>
<dbReference type="KEGG" id="tsa:AciPR4_0156"/>
<evidence type="ECO:0000256" key="8">
    <source>
        <dbReference type="ARBA" id="ARBA00022723"/>
    </source>
</evidence>
<dbReference type="GO" id="GO:0000701">
    <property type="term" value="F:purine-specific mismatch base pair DNA N-glycosylase activity"/>
    <property type="evidence" value="ECO:0007669"/>
    <property type="project" value="UniProtKB-EC"/>
</dbReference>
<dbReference type="EMBL" id="CP002467">
    <property type="protein sequence ID" value="ADV80995.1"/>
    <property type="molecule type" value="Genomic_DNA"/>
</dbReference>
<dbReference type="CDD" id="cd00056">
    <property type="entry name" value="ENDO3c"/>
    <property type="match status" value="1"/>
</dbReference>
<dbReference type="Proteomes" id="UP000006844">
    <property type="component" value="Chromosome"/>
</dbReference>
<evidence type="ECO:0000259" key="15">
    <source>
        <dbReference type="SMART" id="SM00478"/>
    </source>
</evidence>
<keyword evidence="11" id="KW-0408">Iron</keyword>
<evidence type="ECO:0000313" key="17">
    <source>
        <dbReference type="Proteomes" id="UP000006844"/>
    </source>
</evidence>
<comment type="catalytic activity">
    <reaction evidence="1">
        <text>Hydrolyzes free adenine bases from 7,8-dihydro-8-oxoguanine:adenine mismatched double-stranded DNA, leaving an apurinic site.</text>
        <dbReference type="EC" id="3.2.2.31"/>
    </reaction>
</comment>
<evidence type="ECO:0000256" key="3">
    <source>
        <dbReference type="ARBA" id="ARBA00002933"/>
    </source>
</evidence>
<evidence type="ECO:0000256" key="9">
    <source>
        <dbReference type="ARBA" id="ARBA00022763"/>
    </source>
</evidence>
<dbReference type="GO" id="GO:0034039">
    <property type="term" value="F:8-oxo-7,8-dihydroguanine DNA N-glycosylase activity"/>
    <property type="evidence" value="ECO:0007669"/>
    <property type="project" value="TreeGrafter"/>
</dbReference>
<dbReference type="EC" id="3.2.2.31" evidence="5"/>
<evidence type="ECO:0000256" key="4">
    <source>
        <dbReference type="ARBA" id="ARBA00008343"/>
    </source>
</evidence>
<dbReference type="PANTHER" id="PTHR42944:SF1">
    <property type="entry name" value="ADENINE DNA GLYCOSYLASE"/>
    <property type="match status" value="1"/>
</dbReference>
<dbReference type="SMART" id="SM00478">
    <property type="entry name" value="ENDO3c"/>
    <property type="match status" value="1"/>
</dbReference>
<dbReference type="GO" id="GO:0046872">
    <property type="term" value="F:metal ion binding"/>
    <property type="evidence" value="ECO:0007669"/>
    <property type="project" value="UniProtKB-KW"/>
</dbReference>
<dbReference type="FunFam" id="1.10.340.30:FF:000002">
    <property type="entry name" value="Adenine DNA glycosylase"/>
    <property type="match status" value="1"/>
</dbReference>
<accession>E8UZ50</accession>
<dbReference type="AlphaFoldDB" id="E8UZ50"/>
<keyword evidence="14" id="KW-0326">Glycosidase</keyword>
<evidence type="ECO:0000256" key="5">
    <source>
        <dbReference type="ARBA" id="ARBA00012045"/>
    </source>
</evidence>
<evidence type="ECO:0000256" key="13">
    <source>
        <dbReference type="ARBA" id="ARBA00023204"/>
    </source>
</evidence>
<keyword evidence="17" id="KW-1185">Reference proteome</keyword>
<evidence type="ECO:0000256" key="12">
    <source>
        <dbReference type="ARBA" id="ARBA00023014"/>
    </source>
</evidence>
<protein>
    <recommendedName>
        <fullName evidence="6">Adenine DNA glycosylase</fullName>
        <ecNumber evidence="5">3.2.2.31</ecNumber>
    </recommendedName>
</protein>
<keyword evidence="10" id="KW-0378">Hydrolase</keyword>